<dbReference type="GO" id="GO:0016787">
    <property type="term" value="F:hydrolase activity"/>
    <property type="evidence" value="ECO:0007669"/>
    <property type="project" value="UniProtKB-KW"/>
</dbReference>
<dbReference type="GO" id="GO:0016042">
    <property type="term" value="P:lipid catabolic process"/>
    <property type="evidence" value="ECO:0007669"/>
    <property type="project" value="UniProtKB-KW"/>
</dbReference>
<reference evidence="6" key="2">
    <citation type="submission" date="2021-04" db="EMBL/GenBank/DDBJ databases">
        <authorList>
            <person name="Podell S."/>
        </authorList>
    </citation>
    <scope>NUCLEOTIDE SEQUENCE</scope>
    <source>
        <strain evidence="6">Hildebrandi</strain>
    </source>
</reference>
<evidence type="ECO:0000256" key="1">
    <source>
        <dbReference type="ARBA" id="ARBA00022801"/>
    </source>
</evidence>
<dbReference type="Proteomes" id="UP000693970">
    <property type="component" value="Unassembled WGS sequence"/>
</dbReference>
<gene>
    <name evidence="6" type="ORF">IV203_005929</name>
</gene>
<keyword evidence="1" id="KW-0378">Hydrolase</keyword>
<reference evidence="6" key="1">
    <citation type="journal article" date="2021" name="Sci. Rep.">
        <title>Diploid genomic architecture of Nitzschia inconspicua, an elite biomass production diatom.</title>
        <authorList>
            <person name="Oliver A."/>
            <person name="Podell S."/>
            <person name="Pinowska A."/>
            <person name="Traller J.C."/>
            <person name="Smith S.R."/>
            <person name="McClure R."/>
            <person name="Beliaev A."/>
            <person name="Bohutskyi P."/>
            <person name="Hill E.A."/>
            <person name="Rabines A."/>
            <person name="Zheng H."/>
            <person name="Allen L.Z."/>
            <person name="Kuo A."/>
            <person name="Grigoriev I.V."/>
            <person name="Allen A.E."/>
            <person name="Hazlebeck D."/>
            <person name="Allen E.E."/>
        </authorList>
    </citation>
    <scope>NUCLEOTIDE SEQUENCE</scope>
    <source>
        <strain evidence="6">Hildebrandi</strain>
    </source>
</reference>
<evidence type="ECO:0000313" key="6">
    <source>
        <dbReference type="EMBL" id="KAG7346860.1"/>
    </source>
</evidence>
<dbReference type="AlphaFoldDB" id="A0A9K3KPP5"/>
<keyword evidence="7" id="KW-1185">Reference proteome</keyword>
<comment type="caution">
    <text evidence="6">The sequence shown here is derived from an EMBL/GenBank/DDBJ whole genome shotgun (WGS) entry which is preliminary data.</text>
</comment>
<feature type="compositionally biased region" description="Low complexity" evidence="4">
    <location>
        <begin position="20"/>
        <end position="30"/>
    </location>
</feature>
<evidence type="ECO:0000313" key="7">
    <source>
        <dbReference type="Proteomes" id="UP000693970"/>
    </source>
</evidence>
<feature type="domain" description="Fungal lipase-type" evidence="5">
    <location>
        <begin position="209"/>
        <end position="371"/>
    </location>
</feature>
<feature type="region of interest" description="Disordered" evidence="4">
    <location>
        <begin position="432"/>
        <end position="458"/>
    </location>
</feature>
<feature type="compositionally biased region" description="Polar residues" evidence="4">
    <location>
        <begin position="437"/>
        <end position="446"/>
    </location>
</feature>
<name>A0A9K3KPP5_9STRA</name>
<keyword evidence="3" id="KW-0443">Lipid metabolism</keyword>
<sequence>MPVPFDVKHFFGNKQKDGDSTSNPSSNTTTHPFNFEDGSYQYPSMAEEALEMLQVSMLIYSITDLRSLAKHPKKSTTIKAPQRILDLPLSLTTCLELLEENYDVVKETFGDDEHANTISSLQSIHARYQQLHQNNNTSPKNNATVSFVAQWLNPLLSSGDSQGIEVQPSSSSTTTIPQVPLLTAYGDENPETDMVYAVGIDPIRKRVTVAFRGSVTPTDFIKDASIIMNHQPNPIKQLYPHHEYDTVGIHQGFFDYLLKKRIQNRNKLEEIVEHVIALFREVPERQSTYKLYVTGHSLGGALATLFSLYVASSIGDKSSNIPGPVSCISVASPRVGDRNFQAAFAHLEEHGLLRHLRIANRRDPVTIMPGATGKKIWATLSPVSFIAFKLMDNQFSEKETFRHTGIKLLLGKGEYEFFYAGNPLDDVDVDDQKASQDEASPASNASTKEKSRQKTKSIQKEKIPDVVFHLGKAYTDNITSVAQQLSNMSLNDLYRIQVAAIVAKSGMVEEGEQS</sequence>
<dbReference type="CDD" id="cd00519">
    <property type="entry name" value="Lipase_3"/>
    <property type="match status" value="1"/>
</dbReference>
<protein>
    <submittedName>
        <fullName evidence="6">Lipase class 3</fullName>
    </submittedName>
</protein>
<dbReference type="PANTHER" id="PTHR31403:SF7">
    <property type="entry name" value="PHOSPHOLIPASE A1-IGAMMA3, CHLOROPLASTIC"/>
    <property type="match status" value="1"/>
</dbReference>
<dbReference type="EMBL" id="JAGRRH010000021">
    <property type="protein sequence ID" value="KAG7346860.1"/>
    <property type="molecule type" value="Genomic_DNA"/>
</dbReference>
<evidence type="ECO:0000256" key="2">
    <source>
        <dbReference type="ARBA" id="ARBA00022963"/>
    </source>
</evidence>
<dbReference type="Pfam" id="PF01764">
    <property type="entry name" value="Lipase_3"/>
    <property type="match status" value="1"/>
</dbReference>
<feature type="region of interest" description="Disordered" evidence="4">
    <location>
        <begin position="11"/>
        <end position="35"/>
    </location>
</feature>
<accession>A0A9K3KPP5</accession>
<feature type="compositionally biased region" description="Basic and acidic residues" evidence="4">
    <location>
        <begin position="447"/>
        <end position="458"/>
    </location>
</feature>
<dbReference type="InterPro" id="IPR002921">
    <property type="entry name" value="Fungal_lipase-type"/>
</dbReference>
<evidence type="ECO:0000256" key="3">
    <source>
        <dbReference type="ARBA" id="ARBA00023098"/>
    </source>
</evidence>
<evidence type="ECO:0000259" key="5">
    <source>
        <dbReference type="Pfam" id="PF01764"/>
    </source>
</evidence>
<keyword evidence="2" id="KW-0442">Lipid degradation</keyword>
<proteinExistence type="predicted"/>
<dbReference type="OrthoDB" id="44149at2759"/>
<dbReference type="PANTHER" id="PTHR31403">
    <property type="entry name" value="PHOSPHOLIPASE A1-IBETA2, CHLOROPLASTIC"/>
    <property type="match status" value="1"/>
</dbReference>
<organism evidence="6 7">
    <name type="scientific">Nitzschia inconspicua</name>
    <dbReference type="NCBI Taxonomy" id="303405"/>
    <lineage>
        <taxon>Eukaryota</taxon>
        <taxon>Sar</taxon>
        <taxon>Stramenopiles</taxon>
        <taxon>Ochrophyta</taxon>
        <taxon>Bacillariophyta</taxon>
        <taxon>Bacillariophyceae</taxon>
        <taxon>Bacillariophycidae</taxon>
        <taxon>Bacillariales</taxon>
        <taxon>Bacillariaceae</taxon>
        <taxon>Nitzschia</taxon>
    </lineage>
</organism>
<evidence type="ECO:0000256" key="4">
    <source>
        <dbReference type="SAM" id="MobiDB-lite"/>
    </source>
</evidence>